<dbReference type="InterPro" id="IPR050641">
    <property type="entry name" value="RIFMO-like"/>
</dbReference>
<gene>
    <name evidence="6" type="primary">dntB</name>
    <name evidence="6" type="ORF">DSM104329_02804</name>
</gene>
<comment type="cofactor">
    <cofactor evidence="1">
        <name>FAD</name>
        <dbReference type="ChEBI" id="CHEBI:57692"/>
    </cofactor>
</comment>
<dbReference type="Proteomes" id="UP001162834">
    <property type="component" value="Chromosome"/>
</dbReference>
<feature type="region of interest" description="Disordered" evidence="4">
    <location>
        <begin position="413"/>
        <end position="432"/>
    </location>
</feature>
<dbReference type="SUPFAM" id="SSF51905">
    <property type="entry name" value="FAD/NAD(P)-binding domain"/>
    <property type="match status" value="1"/>
</dbReference>
<dbReference type="GO" id="GO:0016709">
    <property type="term" value="F:oxidoreductase activity, acting on paired donors, with incorporation or reduction of molecular oxygen, NAD(P)H as one donor, and incorporation of one atom of oxygen"/>
    <property type="evidence" value="ECO:0007669"/>
    <property type="project" value="UniProtKB-ARBA"/>
</dbReference>
<keyword evidence="7" id="KW-1185">Reference proteome</keyword>
<dbReference type="EC" id="1.14.13.210" evidence="6"/>
<dbReference type="Gene3D" id="3.50.50.60">
    <property type="entry name" value="FAD/NAD(P)-binding domain"/>
    <property type="match status" value="1"/>
</dbReference>
<dbReference type="PANTHER" id="PTHR43004:SF19">
    <property type="entry name" value="BINDING MONOOXYGENASE, PUTATIVE (JCVI)-RELATED"/>
    <property type="match status" value="1"/>
</dbReference>
<evidence type="ECO:0000256" key="3">
    <source>
        <dbReference type="ARBA" id="ARBA00022827"/>
    </source>
</evidence>
<sequence length="554" mass="58323">MNEVAAGVEEVPVLIVGGSMVGLSAALFLAHHGVPALAVERHGGTAIHPRAGHFHLRTLELLRSADLEDAVRRVSEAQFFPNGGINAVETVAGGETASYIADLNAGVEEFSPSRRLFVAQHALEPLLRARAEELGARLSYSTLVVSLDDDGDGVTAVLRDLATGADRTVRARYVVAADGSRSPVRRRLGIGMHGYGLLSHSVTIYFRADCSKLLEGGNQGVIYVFNDRLRGFFRFDRSGTSGFLAVNTLGDPREPGALDVTADLTTEGARELVRAAIGVPDIAVEVDDVAPWDATADLADRYRAGRILLAGDAVHPLPPNGGYGGNTGVQDAHNLAWKLAAVLGGTAGDALLDSYEAERRPIGRLTIEQAYTRYARRVVPELAGDEELPPLVDDLSMEIGYRYRSNAIVAEGDDDGALTEHPSTARGRPGSRAPHVVLARDGVRLSTLDLFGQGYVLLAGPQGAAWRRAAAQAAAATEVPIDVHVAGAGADADVEDAAGRLPAAYGLERDGAALVRPDGFVAWRSAGAVDGPAETLERVLRSTLGVRSRAASAA</sequence>
<reference evidence="6" key="1">
    <citation type="journal article" date="2022" name="Int. J. Syst. Evol. Microbiol.">
        <title>Pseudomonas aegrilactucae sp. nov. and Pseudomonas morbosilactucae sp. nov., pathogens causing bacterial rot of lettuce in Japan.</title>
        <authorList>
            <person name="Sawada H."/>
            <person name="Fujikawa T."/>
            <person name="Satou M."/>
        </authorList>
    </citation>
    <scope>NUCLEOTIDE SEQUENCE</scope>
    <source>
        <strain evidence="6">0166_1</strain>
    </source>
</reference>
<dbReference type="EMBL" id="CP087164">
    <property type="protein sequence ID" value="UGS36400.1"/>
    <property type="molecule type" value="Genomic_DNA"/>
</dbReference>
<dbReference type="AlphaFoldDB" id="A0A9E6XY80"/>
<evidence type="ECO:0000259" key="5">
    <source>
        <dbReference type="Pfam" id="PF01494"/>
    </source>
</evidence>
<evidence type="ECO:0000256" key="1">
    <source>
        <dbReference type="ARBA" id="ARBA00001974"/>
    </source>
</evidence>
<feature type="domain" description="FAD-binding" evidence="5">
    <location>
        <begin position="10"/>
        <end position="369"/>
    </location>
</feature>
<evidence type="ECO:0000313" key="7">
    <source>
        <dbReference type="Proteomes" id="UP001162834"/>
    </source>
</evidence>
<dbReference type="Gene3D" id="3.30.9.10">
    <property type="entry name" value="D-Amino Acid Oxidase, subunit A, domain 2"/>
    <property type="match status" value="1"/>
</dbReference>
<evidence type="ECO:0000313" key="6">
    <source>
        <dbReference type="EMBL" id="UGS36400.1"/>
    </source>
</evidence>
<keyword evidence="3" id="KW-0274">FAD</keyword>
<dbReference type="PANTHER" id="PTHR43004">
    <property type="entry name" value="TRK SYSTEM POTASSIUM UPTAKE PROTEIN"/>
    <property type="match status" value="1"/>
</dbReference>
<dbReference type="PRINTS" id="PR00420">
    <property type="entry name" value="RNGMNOXGNASE"/>
</dbReference>
<name>A0A9E6XY80_9ACTN</name>
<dbReference type="RefSeq" id="WP_259316072.1">
    <property type="nucleotide sequence ID" value="NZ_CP087164.1"/>
</dbReference>
<keyword evidence="2" id="KW-0285">Flavoprotein</keyword>
<dbReference type="KEGG" id="sbae:DSM104329_02804"/>
<evidence type="ECO:0000256" key="4">
    <source>
        <dbReference type="SAM" id="MobiDB-lite"/>
    </source>
</evidence>
<dbReference type="Pfam" id="PF21274">
    <property type="entry name" value="Rng_hyd_C"/>
    <property type="match status" value="1"/>
</dbReference>
<dbReference type="GO" id="GO:0071949">
    <property type="term" value="F:FAD binding"/>
    <property type="evidence" value="ECO:0007669"/>
    <property type="project" value="InterPro"/>
</dbReference>
<keyword evidence="6" id="KW-0560">Oxidoreductase</keyword>
<dbReference type="Gene3D" id="3.40.30.120">
    <property type="match status" value="1"/>
</dbReference>
<dbReference type="Pfam" id="PF01494">
    <property type="entry name" value="FAD_binding_3"/>
    <property type="match status" value="1"/>
</dbReference>
<evidence type="ECO:0000256" key="2">
    <source>
        <dbReference type="ARBA" id="ARBA00022630"/>
    </source>
</evidence>
<dbReference type="InterPro" id="IPR002938">
    <property type="entry name" value="FAD-bd"/>
</dbReference>
<accession>A0A9E6XY80</accession>
<organism evidence="6 7">
    <name type="scientific">Capillimicrobium parvum</name>
    <dbReference type="NCBI Taxonomy" id="2884022"/>
    <lineage>
        <taxon>Bacteria</taxon>
        <taxon>Bacillati</taxon>
        <taxon>Actinomycetota</taxon>
        <taxon>Thermoleophilia</taxon>
        <taxon>Solirubrobacterales</taxon>
        <taxon>Capillimicrobiaceae</taxon>
        <taxon>Capillimicrobium</taxon>
    </lineage>
</organism>
<protein>
    <submittedName>
        <fullName evidence="6">4-methyl-5-nitrocatechol 5-monooxygenase</fullName>
        <ecNumber evidence="6">1.14.13.210</ecNumber>
    </submittedName>
</protein>
<dbReference type="InterPro" id="IPR036188">
    <property type="entry name" value="FAD/NAD-bd_sf"/>
</dbReference>
<proteinExistence type="predicted"/>